<keyword evidence="1" id="KW-0812">Transmembrane</keyword>
<dbReference type="EMBL" id="CP029346">
    <property type="protein sequence ID" value="AWL09776.1"/>
    <property type="molecule type" value="Genomic_DNA"/>
</dbReference>
<accession>A0A2S2DWN5</accession>
<organism evidence="2 3">
    <name type="scientific">Aquirufa nivalisilvae</name>
    <dbReference type="NCBI Taxonomy" id="2516557"/>
    <lineage>
        <taxon>Bacteria</taxon>
        <taxon>Pseudomonadati</taxon>
        <taxon>Bacteroidota</taxon>
        <taxon>Cytophagia</taxon>
        <taxon>Cytophagales</taxon>
        <taxon>Flectobacillaceae</taxon>
        <taxon>Aquirufa</taxon>
    </lineage>
</organism>
<evidence type="ECO:0000256" key="1">
    <source>
        <dbReference type="SAM" id="Phobius"/>
    </source>
</evidence>
<dbReference type="Proteomes" id="UP000245468">
    <property type="component" value="Chromosome"/>
</dbReference>
<reference evidence="3" key="1">
    <citation type="submission" date="2018-05" db="EMBL/GenBank/DDBJ databases">
        <title>Pseudarcicella sp. HME7025 Genome sequencing and assembly.</title>
        <authorList>
            <person name="Kim H."/>
            <person name="Kang H."/>
            <person name="Joh K."/>
        </authorList>
    </citation>
    <scope>NUCLEOTIDE SEQUENCE [LARGE SCALE GENOMIC DNA]</scope>
    <source>
        <strain evidence="3">HME7025</strain>
    </source>
</reference>
<name>A0A2S2DWN5_9BACT</name>
<feature type="transmembrane region" description="Helical" evidence="1">
    <location>
        <begin position="73"/>
        <end position="93"/>
    </location>
</feature>
<keyword evidence="1" id="KW-1133">Transmembrane helix</keyword>
<feature type="transmembrane region" description="Helical" evidence="1">
    <location>
        <begin position="45"/>
        <end position="67"/>
    </location>
</feature>
<dbReference type="AlphaFoldDB" id="A0A2S2DWN5"/>
<proteinExistence type="predicted"/>
<keyword evidence="1" id="KW-0472">Membrane</keyword>
<gene>
    <name evidence="2" type="ORF">HME7025_01926</name>
</gene>
<dbReference type="KEGG" id="psez:HME7025_01926"/>
<sequence length="98" mass="11334">MKSKFNCPNCHKAQNLKYLFLVHKSLKWKCPHCKIEITPKKASPILSVLIAISFYVTCFIPLIILKWNIVNSILLGVISGLFTYLITLVFYLFTKEIE</sequence>
<keyword evidence="3" id="KW-1185">Reference proteome</keyword>
<protein>
    <submittedName>
        <fullName evidence="2">Uncharacterized protein</fullName>
    </submittedName>
</protein>
<evidence type="ECO:0000313" key="2">
    <source>
        <dbReference type="EMBL" id="AWL09776.1"/>
    </source>
</evidence>
<evidence type="ECO:0000313" key="3">
    <source>
        <dbReference type="Proteomes" id="UP000245468"/>
    </source>
</evidence>